<organism evidence="5 6">
    <name type="scientific">Actinomadura chokoriensis</name>
    <dbReference type="NCBI Taxonomy" id="454156"/>
    <lineage>
        <taxon>Bacteria</taxon>
        <taxon>Bacillati</taxon>
        <taxon>Actinomycetota</taxon>
        <taxon>Actinomycetes</taxon>
        <taxon>Streptosporangiales</taxon>
        <taxon>Thermomonosporaceae</taxon>
        <taxon>Actinomadura</taxon>
    </lineage>
</organism>
<dbReference type="InterPro" id="IPR016169">
    <property type="entry name" value="FAD-bd_PCMH_sub2"/>
</dbReference>
<evidence type="ECO:0000256" key="2">
    <source>
        <dbReference type="ARBA" id="ARBA00022827"/>
    </source>
</evidence>
<accession>A0ABV4QQ06</accession>
<reference evidence="5 6" key="1">
    <citation type="submission" date="2023-11" db="EMBL/GenBank/DDBJ databases">
        <title>Actinomadura monticuli sp. nov., isolated from volcanic ash.</title>
        <authorList>
            <person name="Lee S.D."/>
            <person name="Yang H."/>
            <person name="Kim I.S."/>
        </authorList>
    </citation>
    <scope>NUCLEOTIDE SEQUENCE [LARGE SCALE GENOMIC DNA]</scope>
    <source>
        <strain evidence="5 6">DSM 45346</strain>
    </source>
</reference>
<dbReference type="PANTHER" id="PTHR42659:SF2">
    <property type="entry name" value="XANTHINE DEHYDROGENASE SUBUNIT C-RELATED"/>
    <property type="match status" value="1"/>
</dbReference>
<name>A0ABV4QQ06_9ACTN</name>
<protein>
    <submittedName>
        <fullName evidence="5">FAD binding domain-containing protein</fullName>
    </submittedName>
</protein>
<dbReference type="Proteomes" id="UP001569904">
    <property type="component" value="Unassembled WGS sequence"/>
</dbReference>
<dbReference type="InterPro" id="IPR002346">
    <property type="entry name" value="Mopterin_DH_FAD-bd"/>
</dbReference>
<evidence type="ECO:0000256" key="1">
    <source>
        <dbReference type="ARBA" id="ARBA00022630"/>
    </source>
</evidence>
<dbReference type="Gene3D" id="3.30.390.50">
    <property type="entry name" value="CO dehydrogenase flavoprotein, C-terminal domain"/>
    <property type="match status" value="1"/>
</dbReference>
<evidence type="ECO:0000313" key="5">
    <source>
        <dbReference type="EMBL" id="MFA1552680.1"/>
    </source>
</evidence>
<dbReference type="PROSITE" id="PS51387">
    <property type="entry name" value="FAD_PCMH"/>
    <property type="match status" value="1"/>
</dbReference>
<dbReference type="InterPro" id="IPR016166">
    <property type="entry name" value="FAD-bd_PCMH"/>
</dbReference>
<evidence type="ECO:0000256" key="3">
    <source>
        <dbReference type="ARBA" id="ARBA00023002"/>
    </source>
</evidence>
<dbReference type="SMART" id="SM01092">
    <property type="entry name" value="CO_deh_flav_C"/>
    <property type="match status" value="1"/>
</dbReference>
<evidence type="ECO:0000313" key="6">
    <source>
        <dbReference type="Proteomes" id="UP001569904"/>
    </source>
</evidence>
<keyword evidence="3" id="KW-0560">Oxidoreductase</keyword>
<evidence type="ECO:0000259" key="4">
    <source>
        <dbReference type="PROSITE" id="PS51387"/>
    </source>
</evidence>
<dbReference type="InterPro" id="IPR036683">
    <property type="entry name" value="CO_DH_flav_C_dom_sf"/>
</dbReference>
<dbReference type="Pfam" id="PF03450">
    <property type="entry name" value="CO_deh_flav_C"/>
    <property type="match status" value="1"/>
</dbReference>
<dbReference type="InterPro" id="IPR016167">
    <property type="entry name" value="FAD-bd_PCMH_sub1"/>
</dbReference>
<dbReference type="InterPro" id="IPR051312">
    <property type="entry name" value="Diverse_Substr_Oxidored"/>
</dbReference>
<keyword evidence="6" id="KW-1185">Reference proteome</keyword>
<proteinExistence type="predicted"/>
<comment type="caution">
    <text evidence="5">The sequence shown here is derived from an EMBL/GenBank/DDBJ whole genome shotgun (WGS) entry which is preliminary data.</text>
</comment>
<dbReference type="InterPro" id="IPR005107">
    <property type="entry name" value="CO_DH_flav_C"/>
</dbReference>
<dbReference type="SUPFAM" id="SSF55447">
    <property type="entry name" value="CO dehydrogenase flavoprotein C-terminal domain-like"/>
    <property type="match status" value="1"/>
</dbReference>
<feature type="domain" description="FAD-binding PCMH-type" evidence="4">
    <location>
        <begin position="1"/>
        <end position="170"/>
    </location>
</feature>
<dbReference type="SUPFAM" id="SSF56176">
    <property type="entry name" value="FAD-binding/transporter-associated domain-like"/>
    <property type="match status" value="1"/>
</dbReference>
<dbReference type="Pfam" id="PF00941">
    <property type="entry name" value="FAD_binding_5"/>
    <property type="match status" value="1"/>
</dbReference>
<dbReference type="PANTHER" id="PTHR42659">
    <property type="entry name" value="XANTHINE DEHYDROGENASE SUBUNIT C-RELATED"/>
    <property type="match status" value="1"/>
</dbReference>
<dbReference type="Gene3D" id="3.30.43.10">
    <property type="entry name" value="Uridine Diphospho-n-acetylenolpyruvylglucosamine Reductase, domain 2"/>
    <property type="match status" value="1"/>
</dbReference>
<keyword evidence="2" id="KW-0274">FAD</keyword>
<dbReference type="Gene3D" id="3.30.465.10">
    <property type="match status" value="1"/>
</dbReference>
<keyword evidence="1" id="KW-0285">Flavoprotein</keyword>
<dbReference type="EMBL" id="JAXCEH010000001">
    <property type="protein sequence ID" value="MFA1552680.1"/>
    <property type="molecule type" value="Genomic_DNA"/>
</dbReference>
<gene>
    <name evidence="5" type="ORF">SM436_03140</name>
</gene>
<sequence length="292" mass="30933">MDFLRPLTWEDALAAKAGQPAARPVHGGTDVMVEINFDLDRPEALLDLTGVRALAEWDMVDGRLRVGAGVPYARLITELGGRLPGLAQASRTVGSPQIRNRGTVGGNLGAASPAGDAHPPLLAGDAVVEVESAARGVRMIPAARFFTGVKRNALAPDELIRAFWTAPASGPQYFSKVGTRNAMVIAVCSFALALHPGECRVGTGLGSAAPTPRRAAEAEAFIAQELDWEGRAALAESAKRRFGELVREAASPIDDVRGTGDYRGHALSVMARRTLTWAWDDYRAGTAGREVS</sequence>
<dbReference type="InterPro" id="IPR036318">
    <property type="entry name" value="FAD-bd_PCMH-like_sf"/>
</dbReference>
<dbReference type="RefSeq" id="WP_371938947.1">
    <property type="nucleotide sequence ID" value="NZ_JAXCEH010000001.1"/>
</dbReference>